<accession>A0A6A6WIK9</accession>
<dbReference type="SUPFAM" id="SSF51182">
    <property type="entry name" value="RmlC-like cupins"/>
    <property type="match status" value="1"/>
</dbReference>
<dbReference type="PANTHER" id="PTHR36440">
    <property type="entry name" value="PUTATIVE (AFU_ORTHOLOGUE AFUA_8G07350)-RELATED"/>
    <property type="match status" value="1"/>
</dbReference>
<name>A0A6A6WIK9_9PEZI</name>
<proteinExistence type="predicted"/>
<reference evidence="3" key="1">
    <citation type="journal article" date="2020" name="Stud. Mycol.">
        <title>101 Dothideomycetes genomes: a test case for predicting lifestyles and emergence of pathogens.</title>
        <authorList>
            <person name="Haridas S."/>
            <person name="Albert R."/>
            <person name="Binder M."/>
            <person name="Bloem J."/>
            <person name="Labutti K."/>
            <person name="Salamov A."/>
            <person name="Andreopoulos B."/>
            <person name="Baker S."/>
            <person name="Barry K."/>
            <person name="Bills G."/>
            <person name="Bluhm B."/>
            <person name="Cannon C."/>
            <person name="Castanera R."/>
            <person name="Culley D."/>
            <person name="Daum C."/>
            <person name="Ezra D."/>
            <person name="Gonzalez J."/>
            <person name="Henrissat B."/>
            <person name="Kuo A."/>
            <person name="Liang C."/>
            <person name="Lipzen A."/>
            <person name="Lutzoni F."/>
            <person name="Magnuson J."/>
            <person name="Mondo S."/>
            <person name="Nolan M."/>
            <person name="Ohm R."/>
            <person name="Pangilinan J."/>
            <person name="Park H.-J."/>
            <person name="Ramirez L."/>
            <person name="Alfaro M."/>
            <person name="Sun H."/>
            <person name="Tritt A."/>
            <person name="Yoshinaga Y."/>
            <person name="Zwiers L.-H."/>
            <person name="Turgeon B."/>
            <person name="Goodwin S."/>
            <person name="Spatafora J."/>
            <person name="Crous P."/>
            <person name="Grigoriev I."/>
        </authorList>
    </citation>
    <scope>NUCLEOTIDE SEQUENCE</scope>
    <source>
        <strain evidence="3">CBS 121739</strain>
    </source>
</reference>
<evidence type="ECO:0000313" key="3">
    <source>
        <dbReference type="EMBL" id="KAF2762119.1"/>
    </source>
</evidence>
<dbReference type="InterPro" id="IPR013096">
    <property type="entry name" value="Cupin_2"/>
</dbReference>
<dbReference type="InterPro" id="IPR053146">
    <property type="entry name" value="QDO-like"/>
</dbReference>
<dbReference type="AlphaFoldDB" id="A0A6A6WIK9"/>
<dbReference type="InterPro" id="IPR014710">
    <property type="entry name" value="RmlC-like_jellyroll"/>
</dbReference>
<keyword evidence="3" id="KW-0560">Oxidoreductase</keyword>
<dbReference type="Pfam" id="PF07883">
    <property type="entry name" value="Cupin_2"/>
    <property type="match status" value="1"/>
</dbReference>
<sequence length="364" mass="39458">MSTSTSSKAIPTHDSPPIPPASTSTYIIPQLSGELVSIPGSKSVFRILASEKQTGDDSIGVFSSGGALADAPGFHHHERAHDIFMVTKGELKLWVGDSCRILQAGDFASIPPKIIHNPHLLGPITETYGLIHPSSWIDFFRYVSEPTDIPSIIYPEQDSRSLPALLVPKVIAAAKAGKDYDVHFHREHVGCEVAPWSDADTVLPDGEAPYYLRANRGPRWILGGVVSRPFITGTQSSGKFAITSLEGSSHLDAGLNPLAAPLRYAVHHVLVVMEGKATINVEGYAPATLTEGETVFVQAGVAWGVVFESRFVRIWSFSSGDGVERVIERAGRQYTEGYVVPDKAESWDAQKFEEVCKELQVKAA</sequence>
<evidence type="ECO:0000313" key="4">
    <source>
        <dbReference type="Proteomes" id="UP000799437"/>
    </source>
</evidence>
<evidence type="ECO:0000259" key="2">
    <source>
        <dbReference type="Pfam" id="PF07883"/>
    </source>
</evidence>
<dbReference type="InterPro" id="IPR011051">
    <property type="entry name" value="RmlC_Cupin_sf"/>
</dbReference>
<keyword evidence="4" id="KW-1185">Reference proteome</keyword>
<dbReference type="GO" id="GO:0051213">
    <property type="term" value="F:dioxygenase activity"/>
    <property type="evidence" value="ECO:0007669"/>
    <property type="project" value="UniProtKB-KW"/>
</dbReference>
<dbReference type="CDD" id="cd02215">
    <property type="entry name" value="cupin_QDO_N_C"/>
    <property type="match status" value="1"/>
</dbReference>
<dbReference type="EMBL" id="ML996566">
    <property type="protein sequence ID" value="KAF2762119.1"/>
    <property type="molecule type" value="Genomic_DNA"/>
</dbReference>
<dbReference type="OrthoDB" id="2588190at2759"/>
<feature type="domain" description="Cupin type-2" evidence="2">
    <location>
        <begin position="72"/>
        <end position="120"/>
    </location>
</feature>
<dbReference type="PANTHER" id="PTHR36440:SF1">
    <property type="entry name" value="PUTATIVE (AFU_ORTHOLOGUE AFUA_8G07350)-RELATED"/>
    <property type="match status" value="1"/>
</dbReference>
<dbReference type="GeneID" id="54487533"/>
<dbReference type="Gene3D" id="2.60.120.10">
    <property type="entry name" value="Jelly Rolls"/>
    <property type="match status" value="2"/>
</dbReference>
<gene>
    <name evidence="3" type="ORF">EJ05DRAFT_496988</name>
</gene>
<keyword evidence="3" id="KW-0223">Dioxygenase</keyword>
<protein>
    <submittedName>
        <fullName evidence="3">Dioxygenase</fullName>
    </submittedName>
</protein>
<organism evidence="3 4">
    <name type="scientific">Pseudovirgaria hyperparasitica</name>
    <dbReference type="NCBI Taxonomy" id="470096"/>
    <lineage>
        <taxon>Eukaryota</taxon>
        <taxon>Fungi</taxon>
        <taxon>Dikarya</taxon>
        <taxon>Ascomycota</taxon>
        <taxon>Pezizomycotina</taxon>
        <taxon>Dothideomycetes</taxon>
        <taxon>Dothideomycetes incertae sedis</taxon>
        <taxon>Acrospermales</taxon>
        <taxon>Acrospermaceae</taxon>
        <taxon>Pseudovirgaria</taxon>
    </lineage>
</organism>
<dbReference type="Proteomes" id="UP000799437">
    <property type="component" value="Unassembled WGS sequence"/>
</dbReference>
<dbReference type="RefSeq" id="XP_033604570.1">
    <property type="nucleotide sequence ID" value="XM_033746479.1"/>
</dbReference>
<evidence type="ECO:0000256" key="1">
    <source>
        <dbReference type="SAM" id="MobiDB-lite"/>
    </source>
</evidence>
<feature type="region of interest" description="Disordered" evidence="1">
    <location>
        <begin position="1"/>
        <end position="23"/>
    </location>
</feature>